<sequence>MRERAQNKRKKHLLICGTMENGGGRCAVALEDSEEFQLLVNYASRRNIVRAPASKSIMFIKDKEEEKKKKKKKGKLKKIFTCVLSQTDTSDQPDGKSGRLESRCRKDVVDTLMRIVDSMHIAPSDIECDGEDDVIQTIVELLKESGDRLNEKMKNDKTLFQKLQNFNYAVFAEVTKLFVESAKPSRTSDSEKLECAEIALTFEVTRRLTAMQNHPMNLLMGFGARYLKEHFSTWAQQHGGWEKAFDIEDNDEVQ</sequence>
<dbReference type="Proteomes" id="UP000694397">
    <property type="component" value="Chromosome 21"/>
</dbReference>
<dbReference type="AlphaFoldDB" id="A0A8C9TCH4"/>
<dbReference type="PANTHER" id="PTHR14965">
    <property type="entry name" value="SI:CH73-248E21.1"/>
    <property type="match status" value="1"/>
</dbReference>
<organism evidence="3 4">
    <name type="scientific">Scleropages formosus</name>
    <name type="common">Asian bonytongue</name>
    <name type="synonym">Osteoglossum formosum</name>
    <dbReference type="NCBI Taxonomy" id="113540"/>
    <lineage>
        <taxon>Eukaryota</taxon>
        <taxon>Metazoa</taxon>
        <taxon>Chordata</taxon>
        <taxon>Craniata</taxon>
        <taxon>Vertebrata</taxon>
        <taxon>Euteleostomi</taxon>
        <taxon>Actinopterygii</taxon>
        <taxon>Neopterygii</taxon>
        <taxon>Teleostei</taxon>
        <taxon>Osteoglossocephala</taxon>
        <taxon>Osteoglossomorpha</taxon>
        <taxon>Osteoglossiformes</taxon>
        <taxon>Osteoglossidae</taxon>
        <taxon>Scleropages</taxon>
    </lineage>
</organism>
<dbReference type="PANTHER" id="PTHR14965:SF1">
    <property type="entry name" value="APOPTOSIS FACILITATOR BCL-2-LIKE PROTEIN 14"/>
    <property type="match status" value="1"/>
</dbReference>
<reference evidence="3" key="3">
    <citation type="submission" date="2025-09" db="UniProtKB">
        <authorList>
            <consortium name="Ensembl"/>
        </authorList>
    </citation>
    <scope>IDENTIFICATION</scope>
</reference>
<dbReference type="Ensembl" id="ENSSFOT00015060410.1">
    <property type="protein sequence ID" value="ENSSFOP00015049611.1"/>
    <property type="gene ID" value="ENSSFOG00015032574.1"/>
</dbReference>
<proteinExistence type="predicted"/>
<name>A0A8C9TCH4_SCLFO</name>
<dbReference type="GO" id="GO:2001236">
    <property type="term" value="P:regulation of extrinsic apoptotic signaling pathway"/>
    <property type="evidence" value="ECO:0007669"/>
    <property type="project" value="TreeGrafter"/>
</dbReference>
<evidence type="ECO:0000313" key="3">
    <source>
        <dbReference type="Ensembl" id="ENSSFOP00015049611.1"/>
    </source>
</evidence>
<dbReference type="PROSITE" id="PS50062">
    <property type="entry name" value="BCL2_FAMILY"/>
    <property type="match status" value="1"/>
</dbReference>
<dbReference type="GO" id="GO:0006915">
    <property type="term" value="P:apoptotic process"/>
    <property type="evidence" value="ECO:0007669"/>
    <property type="project" value="UniProtKB-KW"/>
</dbReference>
<dbReference type="InterPro" id="IPR036834">
    <property type="entry name" value="Bcl-2-like_sf"/>
</dbReference>
<keyword evidence="2" id="KW-0053">Apoptosis</keyword>
<keyword evidence="1" id="KW-0597">Phosphoprotein</keyword>
<evidence type="ECO:0000256" key="1">
    <source>
        <dbReference type="ARBA" id="ARBA00022553"/>
    </source>
</evidence>
<evidence type="ECO:0000256" key="2">
    <source>
        <dbReference type="ARBA" id="ARBA00022703"/>
    </source>
</evidence>
<dbReference type="InterPro" id="IPR002475">
    <property type="entry name" value="Bcl2-like"/>
</dbReference>
<reference evidence="3 4" key="1">
    <citation type="submission" date="2019-04" db="EMBL/GenBank/DDBJ databases">
        <authorList>
            <consortium name="Wellcome Sanger Institute Data Sharing"/>
        </authorList>
    </citation>
    <scope>NUCLEOTIDE SEQUENCE [LARGE SCALE GENOMIC DNA]</scope>
</reference>
<reference evidence="3" key="2">
    <citation type="submission" date="2025-08" db="UniProtKB">
        <authorList>
            <consortium name="Ensembl"/>
        </authorList>
    </citation>
    <scope>IDENTIFICATION</scope>
</reference>
<dbReference type="GeneTree" id="ENSGT00940000154318"/>
<dbReference type="Gene3D" id="1.10.437.10">
    <property type="entry name" value="Blc2-like"/>
    <property type="match status" value="1"/>
</dbReference>
<dbReference type="OrthoDB" id="9948726at2759"/>
<accession>A0A8C9TCH4</accession>
<dbReference type="SUPFAM" id="SSF56854">
    <property type="entry name" value="Bcl-2 inhibitors of programmed cell death"/>
    <property type="match status" value="1"/>
</dbReference>
<gene>
    <name evidence="3" type="primary">LOC108920891</name>
</gene>
<keyword evidence="4" id="KW-1185">Reference proteome</keyword>
<protein>
    <submittedName>
        <fullName evidence="3">Apoptosis facilitator Bcl-2-like protein 14</fullName>
    </submittedName>
</protein>
<evidence type="ECO:0000313" key="4">
    <source>
        <dbReference type="Proteomes" id="UP000694397"/>
    </source>
</evidence>